<name>A0A179G2S8_METCM</name>
<proteinExistence type="inferred from homology"/>
<dbReference type="EMBL" id="LSBJ02000001">
    <property type="protein sequence ID" value="OAQ72172.1"/>
    <property type="molecule type" value="Genomic_DNA"/>
</dbReference>
<evidence type="ECO:0000256" key="2">
    <source>
        <dbReference type="ARBA" id="ARBA00023239"/>
    </source>
</evidence>
<dbReference type="GeneID" id="28844275"/>
<evidence type="ECO:0000313" key="4">
    <source>
        <dbReference type="Proteomes" id="UP000078397"/>
    </source>
</evidence>
<dbReference type="KEGG" id="pchm:VFPPC_00209"/>
<sequence length="298" mass="32722">MTIETMQNSVSKTGLDARLAARHNKHTTPTAGISPGYIQANMIVLPSRYAADFRNLCARNPVPCPLIAESSSTGSFSSIKTCIKGLEDRGVVSTECDLRTDLARYMVYKNSKLVASHVQDVIEQWTEDHVAFLIGCSYSFETELIRAGLPPQHILLGRNVSMYRTTTRLCPAGVFVGGTYVVSMRMYKRSQIGRVREVTSRFGVTHGEPVDWGWEAVGRLGIRDLGEPEWGDAPVLKGGFAVDDGDREDEEEVPVFWGCGVTPQDAVMRAGLEGVVLAHAPGYMLVLDVKDEDILDVL</sequence>
<comment type="caution">
    <text evidence="3">The sequence shown here is derived from an EMBL/GenBank/DDBJ whole genome shotgun (WGS) entry which is preliminary data.</text>
</comment>
<keyword evidence="4" id="KW-1185">Reference proteome</keyword>
<dbReference type="Gene3D" id="3.40.1640.10">
    <property type="entry name" value="PSTPO5379-like"/>
    <property type="match status" value="1"/>
</dbReference>
<dbReference type="PANTHER" id="PTHR32022">
    <property type="entry name" value="D-GLUTAMATE CYCLASE, MITOCHONDRIAL"/>
    <property type="match status" value="1"/>
</dbReference>
<protein>
    <submittedName>
        <fullName evidence="3">N-terminal binuclear Zn cluster-containing/DNA binding domain-containing protein</fullName>
    </submittedName>
</protein>
<keyword evidence="2" id="KW-0456">Lyase</keyword>
<reference evidence="3 4" key="1">
    <citation type="journal article" date="2016" name="PLoS Pathog.">
        <title>Biosynthesis of antibiotic leucinostatins in bio-control fungus Purpureocillium lilacinum and their inhibition on phytophthora revealed by genome mining.</title>
        <authorList>
            <person name="Wang G."/>
            <person name="Liu Z."/>
            <person name="Lin R."/>
            <person name="Li E."/>
            <person name="Mao Z."/>
            <person name="Ling J."/>
            <person name="Yang Y."/>
            <person name="Yin W.B."/>
            <person name="Xie B."/>
        </authorList>
    </citation>
    <scope>NUCLEOTIDE SEQUENCE [LARGE SCALE GENOMIC DNA]</scope>
    <source>
        <strain evidence="3">170</strain>
    </source>
</reference>
<dbReference type="AlphaFoldDB" id="A0A179G2S8"/>
<accession>A0A179G2S8</accession>
<dbReference type="OrthoDB" id="10262538at2759"/>
<evidence type="ECO:0000313" key="3">
    <source>
        <dbReference type="EMBL" id="OAQ72172.1"/>
    </source>
</evidence>
<dbReference type="PANTHER" id="PTHR32022:SF10">
    <property type="entry name" value="D-GLUTAMATE CYCLASE, MITOCHONDRIAL"/>
    <property type="match status" value="1"/>
</dbReference>
<dbReference type="Gene3D" id="3.30.2040.10">
    <property type="entry name" value="PSTPO5379-like domain"/>
    <property type="match status" value="1"/>
</dbReference>
<dbReference type="STRING" id="1380566.A0A179G2S8"/>
<evidence type="ECO:0000256" key="1">
    <source>
        <dbReference type="ARBA" id="ARBA00007896"/>
    </source>
</evidence>
<dbReference type="Pfam" id="PF07286">
    <property type="entry name" value="D-Glu_cyclase"/>
    <property type="match status" value="1"/>
</dbReference>
<dbReference type="InterPro" id="IPR038021">
    <property type="entry name" value="Putative_hydro-lyase"/>
</dbReference>
<comment type="similarity">
    <text evidence="1">Belongs to the D-glutamate cyclase family.</text>
</comment>
<dbReference type="Proteomes" id="UP000078397">
    <property type="component" value="Unassembled WGS sequence"/>
</dbReference>
<dbReference type="SUPFAM" id="SSF160920">
    <property type="entry name" value="PSTPO5379-like"/>
    <property type="match status" value="1"/>
</dbReference>
<gene>
    <name evidence="3" type="ORF">VFPPC_00209</name>
</gene>
<dbReference type="RefSeq" id="XP_018148255.1">
    <property type="nucleotide sequence ID" value="XM_018280281.1"/>
</dbReference>
<dbReference type="FunFam" id="3.30.2040.10:FF:000001">
    <property type="entry name" value="D-glutamate cyclase, mitochondrial"/>
    <property type="match status" value="1"/>
</dbReference>
<dbReference type="GO" id="GO:0006536">
    <property type="term" value="P:glutamate metabolic process"/>
    <property type="evidence" value="ECO:0007669"/>
    <property type="project" value="TreeGrafter"/>
</dbReference>
<dbReference type="GO" id="GO:0047820">
    <property type="term" value="F:D-glutamate cyclase activity"/>
    <property type="evidence" value="ECO:0007669"/>
    <property type="project" value="TreeGrafter"/>
</dbReference>
<dbReference type="InterPro" id="IPR009906">
    <property type="entry name" value="D-Glu_cyclase"/>
</dbReference>
<organism evidence="3 4">
    <name type="scientific">Pochonia chlamydosporia 170</name>
    <dbReference type="NCBI Taxonomy" id="1380566"/>
    <lineage>
        <taxon>Eukaryota</taxon>
        <taxon>Fungi</taxon>
        <taxon>Dikarya</taxon>
        <taxon>Ascomycota</taxon>
        <taxon>Pezizomycotina</taxon>
        <taxon>Sordariomycetes</taxon>
        <taxon>Hypocreomycetidae</taxon>
        <taxon>Hypocreales</taxon>
        <taxon>Clavicipitaceae</taxon>
        <taxon>Pochonia</taxon>
    </lineage>
</organism>